<protein>
    <submittedName>
        <fullName evidence="1">Uncharacterized protein</fullName>
    </submittedName>
</protein>
<name>A0AA90TXU6_9EURY</name>
<sequence>MNGKIYLDDERKCYFCGRTDEDGKDLFHVFSENVTQTDSFAFFDLCGVFEIKEYDIQLSDFIKMYSLERSAFTDLSPSMQESSITIFACPVCLSVLRQIGSCQGTVV</sequence>
<dbReference type="Proteomes" id="UP001185015">
    <property type="component" value="Unassembled WGS sequence"/>
</dbReference>
<dbReference type="EMBL" id="JAVDQI010000001">
    <property type="protein sequence ID" value="MDR6221907.1"/>
    <property type="molecule type" value="Genomic_DNA"/>
</dbReference>
<dbReference type="RefSeq" id="WP_270096287.1">
    <property type="nucleotide sequence ID" value="NZ_JAQFFK010000003.1"/>
</dbReference>
<gene>
    <name evidence="1" type="ORF">J2750_000339</name>
</gene>
<reference evidence="1 2" key="1">
    <citation type="submission" date="2023-07" db="EMBL/GenBank/DDBJ databases">
        <title>Genomic Encyclopedia of Type Strains, Phase IV (KMG-IV): sequencing the most valuable type-strain genomes for metagenomic binning, comparative biology and taxonomic classification.</title>
        <authorList>
            <person name="Goeker M."/>
        </authorList>
    </citation>
    <scope>NUCLEOTIDE SEQUENCE [LARGE SCALE GENOMIC DNA]</scope>
    <source>
        <strain evidence="1 2">DSM 17273</strain>
    </source>
</reference>
<proteinExistence type="predicted"/>
<dbReference type="AlphaFoldDB" id="A0AA90TXU6"/>
<comment type="caution">
    <text evidence="1">The sequence shown here is derived from an EMBL/GenBank/DDBJ whole genome shotgun (WGS) entry which is preliminary data.</text>
</comment>
<keyword evidence="2" id="KW-1185">Reference proteome</keyword>
<accession>A0AA90TXU6</accession>
<organism evidence="1 2">
    <name type="scientific">Methanococcoides alaskense</name>
    <dbReference type="NCBI Taxonomy" id="325778"/>
    <lineage>
        <taxon>Archaea</taxon>
        <taxon>Methanobacteriati</taxon>
        <taxon>Methanobacteriota</taxon>
        <taxon>Stenosarchaea group</taxon>
        <taxon>Methanomicrobia</taxon>
        <taxon>Methanosarcinales</taxon>
        <taxon>Methanosarcinaceae</taxon>
        <taxon>Methanococcoides</taxon>
    </lineage>
</organism>
<evidence type="ECO:0000313" key="2">
    <source>
        <dbReference type="Proteomes" id="UP001185015"/>
    </source>
</evidence>
<evidence type="ECO:0000313" key="1">
    <source>
        <dbReference type="EMBL" id="MDR6221907.1"/>
    </source>
</evidence>